<evidence type="ECO:0000256" key="6">
    <source>
        <dbReference type="ARBA" id="ARBA00022741"/>
    </source>
</evidence>
<evidence type="ECO:0000256" key="4">
    <source>
        <dbReference type="ARBA" id="ARBA00022692"/>
    </source>
</evidence>
<comment type="cofactor">
    <cofactor evidence="14">
        <name>Zn(2+)</name>
        <dbReference type="ChEBI" id="CHEBI:29105"/>
    </cofactor>
    <text evidence="14">Binds 1 zinc ion per subunit.</text>
</comment>
<dbReference type="Pfam" id="PF06480">
    <property type="entry name" value="FtsH_ext"/>
    <property type="match status" value="1"/>
</dbReference>
<keyword evidence="14" id="KW-1003">Cell membrane</keyword>
<evidence type="ECO:0000256" key="15">
    <source>
        <dbReference type="RuleBase" id="RU003651"/>
    </source>
</evidence>
<comment type="similarity">
    <text evidence="13 14">In the central section; belongs to the AAA ATPase family.</text>
</comment>
<dbReference type="GO" id="GO:0016887">
    <property type="term" value="F:ATP hydrolysis activity"/>
    <property type="evidence" value="ECO:0007669"/>
    <property type="project" value="UniProtKB-UniRule"/>
</dbReference>
<keyword evidence="4 14" id="KW-0812">Transmembrane</keyword>
<keyword evidence="5 14" id="KW-0479">Metal-binding</keyword>
<feature type="domain" description="AAA+ ATPase" evidence="17">
    <location>
        <begin position="222"/>
        <end position="363"/>
    </location>
</feature>
<keyword evidence="3 14" id="KW-0645">Protease</keyword>
<dbReference type="HAMAP" id="MF_01458">
    <property type="entry name" value="FtsH"/>
    <property type="match status" value="1"/>
</dbReference>
<evidence type="ECO:0000259" key="17">
    <source>
        <dbReference type="SMART" id="SM00382"/>
    </source>
</evidence>
<dbReference type="AlphaFoldDB" id="A0A2N1IZL9"/>
<evidence type="ECO:0000256" key="1">
    <source>
        <dbReference type="ARBA" id="ARBA00004370"/>
    </source>
</evidence>
<dbReference type="EMBL" id="NXIF01000062">
    <property type="protein sequence ID" value="PKI79748.1"/>
    <property type="molecule type" value="Genomic_DNA"/>
</dbReference>
<dbReference type="Pfam" id="PF01434">
    <property type="entry name" value="Peptidase_M41"/>
    <property type="match status" value="1"/>
</dbReference>
<dbReference type="OrthoDB" id="9809379at2"/>
<evidence type="ECO:0000256" key="16">
    <source>
        <dbReference type="SAM" id="MobiDB-lite"/>
    </source>
</evidence>
<dbReference type="GO" id="GO:0005524">
    <property type="term" value="F:ATP binding"/>
    <property type="evidence" value="ECO:0007669"/>
    <property type="project" value="UniProtKB-UniRule"/>
</dbReference>
<dbReference type="CDD" id="cd19501">
    <property type="entry name" value="RecA-like_FtsH"/>
    <property type="match status" value="1"/>
</dbReference>
<keyword evidence="7 14" id="KW-0378">Hydrolase</keyword>
<dbReference type="EC" id="3.4.24.-" evidence="14"/>
<comment type="similarity">
    <text evidence="2 14">In the C-terminal section; belongs to the peptidase M41 family.</text>
</comment>
<comment type="similarity">
    <text evidence="15">Belongs to the AAA ATPase family.</text>
</comment>
<evidence type="ECO:0000256" key="10">
    <source>
        <dbReference type="ARBA" id="ARBA00022989"/>
    </source>
</evidence>
<evidence type="ECO:0000256" key="8">
    <source>
        <dbReference type="ARBA" id="ARBA00022833"/>
    </source>
</evidence>
<evidence type="ECO:0000256" key="3">
    <source>
        <dbReference type="ARBA" id="ARBA00022670"/>
    </source>
</evidence>
<feature type="binding site" evidence="14">
    <location>
        <position position="454"/>
    </location>
    <ligand>
        <name>Zn(2+)</name>
        <dbReference type="ChEBI" id="CHEBI:29105"/>
        <note>catalytic</note>
    </ligand>
</feature>
<keyword evidence="6 14" id="KW-0547">Nucleotide-binding</keyword>
<dbReference type="SUPFAM" id="SSF140990">
    <property type="entry name" value="FtsH protease domain-like"/>
    <property type="match status" value="1"/>
</dbReference>
<feature type="transmembrane region" description="Helical" evidence="14">
    <location>
        <begin position="136"/>
        <end position="154"/>
    </location>
</feature>
<dbReference type="NCBIfam" id="TIGR01241">
    <property type="entry name" value="FtsH_fam"/>
    <property type="match status" value="1"/>
</dbReference>
<dbReference type="Pfam" id="PF17862">
    <property type="entry name" value="AAA_lid_3"/>
    <property type="match status" value="1"/>
</dbReference>
<dbReference type="Gene3D" id="3.40.50.300">
    <property type="entry name" value="P-loop containing nucleotide triphosphate hydrolases"/>
    <property type="match status" value="1"/>
</dbReference>
<dbReference type="GO" id="GO:0004176">
    <property type="term" value="F:ATP-dependent peptidase activity"/>
    <property type="evidence" value="ECO:0007669"/>
    <property type="project" value="InterPro"/>
</dbReference>
<feature type="active site" evidence="14">
    <location>
        <position position="455"/>
    </location>
</feature>
<keyword evidence="9 14" id="KW-0067">ATP-binding</keyword>
<dbReference type="InterPro" id="IPR041569">
    <property type="entry name" value="AAA_lid_3"/>
</dbReference>
<evidence type="ECO:0000313" key="18">
    <source>
        <dbReference type="EMBL" id="PKI79748.1"/>
    </source>
</evidence>
<dbReference type="Pfam" id="PF00004">
    <property type="entry name" value="AAA"/>
    <property type="match status" value="1"/>
</dbReference>
<accession>A0A2N1IZL9</accession>
<dbReference type="SMART" id="SM00382">
    <property type="entry name" value="AAA"/>
    <property type="match status" value="1"/>
</dbReference>
<dbReference type="GO" id="GO:0006508">
    <property type="term" value="P:proteolysis"/>
    <property type="evidence" value="ECO:0007669"/>
    <property type="project" value="UniProtKB-KW"/>
</dbReference>
<dbReference type="PANTHER" id="PTHR43655:SF2">
    <property type="entry name" value="AFG3 LIKE MATRIX AAA PEPTIDASE SUBUNIT 2, ISOFORM A"/>
    <property type="match status" value="1"/>
</dbReference>
<evidence type="ECO:0000256" key="7">
    <source>
        <dbReference type="ARBA" id="ARBA00022801"/>
    </source>
</evidence>
<evidence type="ECO:0000256" key="2">
    <source>
        <dbReference type="ARBA" id="ARBA00010044"/>
    </source>
</evidence>
<dbReference type="FunFam" id="1.20.58.760:FF:000001">
    <property type="entry name" value="ATP-dependent zinc metalloprotease FtsH"/>
    <property type="match status" value="1"/>
</dbReference>
<dbReference type="Gene3D" id="3.30.720.210">
    <property type="match status" value="1"/>
</dbReference>
<keyword evidence="10 14" id="KW-1133">Transmembrane helix</keyword>
<name>A0A2N1IZL9_9BACT</name>
<reference evidence="18 19" key="1">
    <citation type="submission" date="2017-09" db="EMBL/GenBank/DDBJ databases">
        <title>Genomics of the genus Arcobacter.</title>
        <authorList>
            <person name="Perez-Cataluna A."/>
            <person name="Figueras M.J."/>
            <person name="Salas-Masso N."/>
        </authorList>
    </citation>
    <scope>NUCLEOTIDE SEQUENCE [LARGE SCALE GENOMIC DNA]</scope>
    <source>
        <strain evidence="18 19">DSM 18005</strain>
    </source>
</reference>
<dbReference type="GO" id="GO:0051301">
    <property type="term" value="P:cell division"/>
    <property type="evidence" value="ECO:0007669"/>
    <property type="project" value="UniProtKB-KW"/>
</dbReference>
<dbReference type="InterPro" id="IPR037219">
    <property type="entry name" value="Peptidase_M41-like"/>
</dbReference>
<dbReference type="KEGG" id="ahs:AHALO_0533"/>
<keyword evidence="11 14" id="KW-0482">Metalloprotease</keyword>
<organism evidence="18 19">
    <name type="scientific">Malaciobacter halophilus</name>
    <dbReference type="NCBI Taxonomy" id="197482"/>
    <lineage>
        <taxon>Bacteria</taxon>
        <taxon>Pseudomonadati</taxon>
        <taxon>Campylobacterota</taxon>
        <taxon>Epsilonproteobacteria</taxon>
        <taxon>Campylobacterales</taxon>
        <taxon>Arcobacteraceae</taxon>
        <taxon>Malaciobacter</taxon>
    </lineage>
</organism>
<comment type="subunit">
    <text evidence="14">Homohexamer.</text>
</comment>
<gene>
    <name evidence="14" type="primary">ftsH</name>
    <name evidence="18" type="ORF">CP960_12855</name>
</gene>
<keyword evidence="8 14" id="KW-0862">Zinc</keyword>
<dbReference type="GO" id="GO:0005886">
    <property type="term" value="C:plasma membrane"/>
    <property type="evidence" value="ECO:0007669"/>
    <property type="project" value="UniProtKB-SubCell"/>
</dbReference>
<feature type="transmembrane region" description="Helical" evidence="14">
    <location>
        <begin position="21"/>
        <end position="41"/>
    </location>
</feature>
<evidence type="ECO:0000256" key="12">
    <source>
        <dbReference type="ARBA" id="ARBA00023136"/>
    </source>
</evidence>
<dbReference type="GO" id="GO:0004222">
    <property type="term" value="F:metalloendopeptidase activity"/>
    <property type="evidence" value="ECO:0007669"/>
    <property type="project" value="InterPro"/>
</dbReference>
<feature type="compositionally biased region" description="Basic and acidic residues" evidence="16">
    <location>
        <begin position="643"/>
        <end position="669"/>
    </location>
</feature>
<dbReference type="InterPro" id="IPR005936">
    <property type="entry name" value="FtsH"/>
</dbReference>
<dbReference type="GO" id="GO:0030163">
    <property type="term" value="P:protein catabolic process"/>
    <property type="evidence" value="ECO:0007669"/>
    <property type="project" value="UniProtKB-UniRule"/>
</dbReference>
<dbReference type="InterPro" id="IPR003959">
    <property type="entry name" value="ATPase_AAA_core"/>
</dbReference>
<dbReference type="InterPro" id="IPR000642">
    <property type="entry name" value="Peptidase_M41"/>
</dbReference>
<dbReference type="InterPro" id="IPR050928">
    <property type="entry name" value="ATP-dep_Zn_Metalloprotease"/>
</dbReference>
<dbReference type="SUPFAM" id="SSF52540">
    <property type="entry name" value="P-loop containing nucleoside triphosphate hydrolases"/>
    <property type="match status" value="1"/>
</dbReference>
<dbReference type="FunFam" id="1.10.8.60:FF:000001">
    <property type="entry name" value="ATP-dependent zinc metalloprotease FtsH"/>
    <property type="match status" value="1"/>
</dbReference>
<feature type="binding site" evidence="14">
    <location>
        <position position="531"/>
    </location>
    <ligand>
        <name>Zn(2+)</name>
        <dbReference type="ChEBI" id="CHEBI:29105"/>
        <note>catalytic</note>
    </ligand>
</feature>
<comment type="function">
    <text evidence="14">Acts as a processive, ATP-dependent zinc metallopeptidase for both cytoplasmic and membrane proteins. Plays a role in the quality control of integral membrane proteins.</text>
</comment>
<feature type="region of interest" description="Disordered" evidence="16">
    <location>
        <begin position="637"/>
        <end position="693"/>
    </location>
</feature>
<evidence type="ECO:0000313" key="19">
    <source>
        <dbReference type="Proteomes" id="UP000233248"/>
    </source>
</evidence>
<keyword evidence="12 14" id="KW-0472">Membrane</keyword>
<dbReference type="FunFam" id="3.40.50.300:FF:000001">
    <property type="entry name" value="ATP-dependent zinc metalloprotease FtsH"/>
    <property type="match status" value="1"/>
</dbReference>
<evidence type="ECO:0000256" key="9">
    <source>
        <dbReference type="ARBA" id="ARBA00022840"/>
    </source>
</evidence>
<dbReference type="Gene3D" id="1.10.8.60">
    <property type="match status" value="1"/>
</dbReference>
<dbReference type="InterPro" id="IPR011546">
    <property type="entry name" value="Pept_M41_FtsH_extracell"/>
</dbReference>
<dbReference type="PANTHER" id="PTHR43655">
    <property type="entry name" value="ATP-DEPENDENT PROTEASE"/>
    <property type="match status" value="1"/>
</dbReference>
<dbReference type="GO" id="GO:0008270">
    <property type="term" value="F:zinc ion binding"/>
    <property type="evidence" value="ECO:0007669"/>
    <property type="project" value="UniProtKB-UniRule"/>
</dbReference>
<dbReference type="Gene3D" id="1.20.58.760">
    <property type="entry name" value="Peptidase M41"/>
    <property type="match status" value="1"/>
</dbReference>
<dbReference type="Proteomes" id="UP000233248">
    <property type="component" value="Unassembled WGS sequence"/>
</dbReference>
<dbReference type="RefSeq" id="WP_101185889.1">
    <property type="nucleotide sequence ID" value="NZ_CP031218.1"/>
</dbReference>
<feature type="compositionally biased region" description="Basic and acidic residues" evidence="16">
    <location>
        <begin position="681"/>
        <end position="693"/>
    </location>
</feature>
<evidence type="ECO:0000256" key="14">
    <source>
        <dbReference type="HAMAP-Rule" id="MF_01458"/>
    </source>
</evidence>
<evidence type="ECO:0000256" key="11">
    <source>
        <dbReference type="ARBA" id="ARBA00023049"/>
    </source>
</evidence>
<proteinExistence type="inferred from homology"/>
<sequence>MSNKQDNNNNNGNGNNFFNNNPLLVFVLFSVVTILAFKALFPEGQQGTGNSNIAAYGKTKHKTVAYSELKKMISGGQIEYVGIGNTQIKAVSKPSAGEVTTYTARRVVPDETLITTLEKNSIEYGGINEENLLADILFGWVLPIFIFFAIWMFLARRMSKSMGGGGGGGLLGIGSSKKMINSEKPKVKFEDMAGNKEAKEEVQEVVDFLSDPDRYVKLGAQIPKGVLLVGPPGTGKTLLAKAVAGEADVQFLSVSGSAFIEMFVGVGASRVRDLFEQAKKSAPAIIFIDEIDAIGKSRASGGPMGGNDEREQTLNQLLAEMDGFSTEAAPVIVLAATNRPEVLDPALLRPGRFDRQVLVDKPDYEGRVEILKVHIKDVKLAKNVDLEEVARMTAGLAGADLANIINEAALLAGRASKEEVEPSDFKEAVERQIAGLEKKSRRISPKERKIVAYHESGHALIAEITKGAKKVNKVSIVPRGLAALGYTLNTPEENKYLMQKHELIAEVDTLLGGRAAEEVFIGEISTGAGNDLERATDIIKSMASVYGMSDVAGLMVLEKRQNQFLGGQTQKDFSDEMAKNLDDYVKKVLNDRYQAVLQSLRDNSEAIEQMTAELLEIEVISGQRVREIIIENGGEVFEEEDLHSEAINEEDKTTSQNKKDESQESKDVEDNTTLDNSTTEESNKIDENKEDNK</sequence>
<keyword evidence="19" id="KW-1185">Reference proteome</keyword>
<protein>
    <recommendedName>
        <fullName evidence="14">ATP-dependent zinc metalloprotease FtsH</fullName>
        <ecNumber evidence="14">3.4.24.-</ecNumber>
    </recommendedName>
</protein>
<feature type="binding site" evidence="14">
    <location>
        <position position="458"/>
    </location>
    <ligand>
        <name>Zn(2+)</name>
        <dbReference type="ChEBI" id="CHEBI:29105"/>
        <note>catalytic</note>
    </ligand>
</feature>
<dbReference type="InterPro" id="IPR003593">
    <property type="entry name" value="AAA+_ATPase"/>
</dbReference>
<keyword evidence="18" id="KW-0132">Cell division</keyword>
<evidence type="ECO:0000256" key="5">
    <source>
        <dbReference type="ARBA" id="ARBA00022723"/>
    </source>
</evidence>
<keyword evidence="18" id="KW-0131">Cell cycle</keyword>
<feature type="binding site" evidence="14">
    <location>
        <begin position="230"/>
        <end position="237"/>
    </location>
    <ligand>
        <name>ATP</name>
        <dbReference type="ChEBI" id="CHEBI:30616"/>
    </ligand>
</feature>
<dbReference type="InterPro" id="IPR027417">
    <property type="entry name" value="P-loop_NTPase"/>
</dbReference>
<evidence type="ECO:0000256" key="13">
    <source>
        <dbReference type="ARBA" id="ARBA00061570"/>
    </source>
</evidence>
<dbReference type="InterPro" id="IPR003960">
    <property type="entry name" value="ATPase_AAA_CS"/>
</dbReference>
<comment type="subcellular location">
    <subcellularLocation>
        <location evidence="14">Cell membrane</location>
        <topology evidence="14">Multi-pass membrane protein</topology>
        <orientation evidence="14">Cytoplasmic side</orientation>
    </subcellularLocation>
    <subcellularLocation>
        <location evidence="1">Membrane</location>
    </subcellularLocation>
</comment>
<feature type="compositionally biased region" description="Polar residues" evidence="16">
    <location>
        <begin position="671"/>
        <end position="680"/>
    </location>
</feature>
<dbReference type="PROSITE" id="PS00674">
    <property type="entry name" value="AAA"/>
    <property type="match status" value="1"/>
</dbReference>
<comment type="caution">
    <text evidence="18">The sequence shown here is derived from an EMBL/GenBank/DDBJ whole genome shotgun (WGS) entry which is preliminary data.</text>
</comment>